<organism evidence="3 4">
    <name type="scientific">Basidiobolus ranarum</name>
    <dbReference type="NCBI Taxonomy" id="34480"/>
    <lineage>
        <taxon>Eukaryota</taxon>
        <taxon>Fungi</taxon>
        <taxon>Fungi incertae sedis</taxon>
        <taxon>Zoopagomycota</taxon>
        <taxon>Entomophthoromycotina</taxon>
        <taxon>Basidiobolomycetes</taxon>
        <taxon>Basidiobolales</taxon>
        <taxon>Basidiobolaceae</taxon>
        <taxon>Basidiobolus</taxon>
    </lineage>
</organism>
<keyword evidence="2" id="KW-0472">Membrane</keyword>
<dbReference type="Proteomes" id="UP001479436">
    <property type="component" value="Unassembled WGS sequence"/>
</dbReference>
<dbReference type="Pfam" id="PF12271">
    <property type="entry name" value="Chs7"/>
    <property type="match status" value="1"/>
</dbReference>
<evidence type="ECO:0000313" key="4">
    <source>
        <dbReference type="Proteomes" id="UP001479436"/>
    </source>
</evidence>
<proteinExistence type="predicted"/>
<feature type="transmembrane region" description="Helical" evidence="2">
    <location>
        <begin position="219"/>
        <end position="240"/>
    </location>
</feature>
<name>A0ABR2WEQ8_9FUNG</name>
<dbReference type="PANTHER" id="PTHR35329:SF1">
    <property type="entry name" value="CHITIN SYNTHASE EXPORT CHAPERONE"/>
    <property type="match status" value="1"/>
</dbReference>
<sequence length="331" mass="37019">MGSPGQFTDLCHQFAFSVCPLVGPRPDGVAPDCIPRNLDLWGTFFLEPGALIMDLGSMGMAAIMAYNIFLKYTAVGRKEMLIFFYLYFTTLIFDFIMLSGLIPASNGAYKYIAAIHVSLISTTIWALLANGFVGFQFAEDGSRLSLWSLKISSFIVFAFVYVVAIGTFLDWTTGFSPAAPYALWAIYWVLNPVAVFIYFVLQVILVVRTLQELWPLGDIILALVSFIAANVISSFVSKVICKGTNHYIDGSFFAVLFNLFAVMMVYKYWDSITNEELEYSYGDTGYNWEVRELLTAEDESDFQYEFDGSSTGGSSIRGKSPLRTASRDRFL</sequence>
<dbReference type="EMBL" id="JASJQH010002724">
    <property type="protein sequence ID" value="KAK9759974.1"/>
    <property type="molecule type" value="Genomic_DNA"/>
</dbReference>
<keyword evidence="2" id="KW-0812">Transmembrane</keyword>
<feature type="transmembrane region" description="Helical" evidence="2">
    <location>
        <begin position="108"/>
        <end position="135"/>
    </location>
</feature>
<feature type="transmembrane region" description="Helical" evidence="2">
    <location>
        <begin position="147"/>
        <end position="169"/>
    </location>
</feature>
<feature type="transmembrane region" description="Helical" evidence="2">
    <location>
        <begin position="82"/>
        <end position="102"/>
    </location>
</feature>
<feature type="region of interest" description="Disordered" evidence="1">
    <location>
        <begin position="307"/>
        <end position="331"/>
    </location>
</feature>
<feature type="transmembrane region" description="Helical" evidence="2">
    <location>
        <begin position="252"/>
        <end position="269"/>
    </location>
</feature>
<keyword evidence="2" id="KW-1133">Transmembrane helix</keyword>
<dbReference type="PANTHER" id="PTHR35329">
    <property type="entry name" value="CHITIN SYNTHASE EXPORT CHAPERONE"/>
    <property type="match status" value="1"/>
</dbReference>
<feature type="transmembrane region" description="Helical" evidence="2">
    <location>
        <begin position="50"/>
        <end position="70"/>
    </location>
</feature>
<accession>A0ABR2WEQ8</accession>
<evidence type="ECO:0000256" key="1">
    <source>
        <dbReference type="SAM" id="MobiDB-lite"/>
    </source>
</evidence>
<protein>
    <submittedName>
        <fullName evidence="3">Chitin synthase, class 7</fullName>
    </submittedName>
</protein>
<keyword evidence="4" id="KW-1185">Reference proteome</keyword>
<reference evidence="3 4" key="1">
    <citation type="submission" date="2023-04" db="EMBL/GenBank/DDBJ databases">
        <title>Genome of Basidiobolus ranarum AG-B5.</title>
        <authorList>
            <person name="Stajich J.E."/>
            <person name="Carter-House D."/>
            <person name="Gryganskyi A."/>
        </authorList>
    </citation>
    <scope>NUCLEOTIDE SEQUENCE [LARGE SCALE GENOMIC DNA]</scope>
    <source>
        <strain evidence="3 4">AG-B5</strain>
    </source>
</reference>
<feature type="transmembrane region" description="Helical" evidence="2">
    <location>
        <begin position="181"/>
        <end position="207"/>
    </location>
</feature>
<evidence type="ECO:0000313" key="3">
    <source>
        <dbReference type="EMBL" id="KAK9759974.1"/>
    </source>
</evidence>
<evidence type="ECO:0000256" key="2">
    <source>
        <dbReference type="SAM" id="Phobius"/>
    </source>
</evidence>
<comment type="caution">
    <text evidence="3">The sequence shown here is derived from an EMBL/GenBank/DDBJ whole genome shotgun (WGS) entry which is preliminary data.</text>
</comment>
<dbReference type="InterPro" id="IPR022057">
    <property type="entry name" value="Chs7"/>
</dbReference>
<gene>
    <name evidence="3" type="primary">CHS7_17</name>
    <name evidence="3" type="ORF">K7432_016460</name>
</gene>